<feature type="signal peptide" evidence="1">
    <location>
        <begin position="1"/>
        <end position="37"/>
    </location>
</feature>
<keyword evidence="1" id="KW-0732">Signal</keyword>
<keyword evidence="3" id="KW-1185">Reference proteome</keyword>
<evidence type="ECO:0000313" key="3">
    <source>
        <dbReference type="Proteomes" id="UP000469462"/>
    </source>
</evidence>
<dbReference type="RefSeq" id="WP_139688667.1">
    <property type="nucleotide sequence ID" value="NZ_WEHW01000041.1"/>
</dbReference>
<dbReference type="InterPro" id="IPR006311">
    <property type="entry name" value="TAT_signal"/>
</dbReference>
<comment type="caution">
    <text evidence="2">The sequence shown here is derived from an EMBL/GenBank/DDBJ whole genome shotgun (WGS) entry which is preliminary data.</text>
</comment>
<sequence>MSLKLSRRPLIAAALCAALPGASILLSGCASTPVASAVPASEAPQKKKKPEPVLMPMPTIDAFKGAGLFYFDDNIRTQLFIKDNIAVNGRYAVQENFPLGSRHGFTWGGGAAAILRNGSPLDAQRPLFLTQGNKGRVVIQFEGGGRKPLALQVKLVAYSLEGLPIGPYLVTRQNTATPSGYVIANRYVFPKGAVGYRAMLMIDNDEVLVPTKTAFTGSDSIENFSKRFTRDIPYCLRYIPTRRSEPVGMRFAKPITKQTKRVKGKLQEVAQSGEAQLMSVKKGTLFCQQEGKSQLSNARWDLRYINGTRVLSFTFPEEVRSADFGILNQHRDALRLAFAEEISTERRKTVKKVRPGVVWLGGKEILDAQWRFNEVAADAISDAIARTKDLRKDWEARNGKKK</sequence>
<organism evidence="2 3">
    <name type="scientific">Sutterella seckii</name>
    <dbReference type="NCBI Taxonomy" id="1944635"/>
    <lineage>
        <taxon>Bacteria</taxon>
        <taxon>Pseudomonadati</taxon>
        <taxon>Pseudomonadota</taxon>
        <taxon>Betaproteobacteria</taxon>
        <taxon>Burkholderiales</taxon>
        <taxon>Sutterellaceae</taxon>
        <taxon>Sutterella</taxon>
    </lineage>
</organism>
<protein>
    <submittedName>
        <fullName evidence="2">Uncharacterized protein</fullName>
    </submittedName>
</protein>
<accession>A0AAI9WMB4</accession>
<dbReference type="Proteomes" id="UP000469462">
    <property type="component" value="Unassembled WGS sequence"/>
</dbReference>
<feature type="chain" id="PRO_5042507561" evidence="1">
    <location>
        <begin position="38"/>
        <end position="402"/>
    </location>
</feature>
<proteinExistence type="predicted"/>
<gene>
    <name evidence="2" type="ORF">GBM96_09185</name>
</gene>
<dbReference type="PROSITE" id="PS51318">
    <property type="entry name" value="TAT"/>
    <property type="match status" value="1"/>
</dbReference>
<evidence type="ECO:0000256" key="1">
    <source>
        <dbReference type="SAM" id="SignalP"/>
    </source>
</evidence>
<evidence type="ECO:0000313" key="2">
    <source>
        <dbReference type="EMBL" id="KAB7650354.1"/>
    </source>
</evidence>
<reference evidence="2 3" key="1">
    <citation type="submission" date="2019-10" db="EMBL/GenBank/DDBJ databases">
        <title>Genome diversity of Sutterella seckii.</title>
        <authorList>
            <person name="Chaplin A.V."/>
            <person name="Sokolova S.R."/>
            <person name="Mosin K.A."/>
            <person name="Ivanova E.L."/>
            <person name="Kochetkova T.O."/>
            <person name="Goltsov A.Y."/>
            <person name="Trofimov D.Y."/>
            <person name="Efimov B.A."/>
        </authorList>
    </citation>
    <scope>NUCLEOTIDE SEQUENCE [LARGE SCALE GENOMIC DNA]</scope>
    <source>
        <strain evidence="2 3">ASD3426</strain>
    </source>
</reference>
<dbReference type="AlphaFoldDB" id="A0AAI9WMB4"/>
<name>A0AAI9WMB4_9BURK</name>
<dbReference type="PROSITE" id="PS51257">
    <property type="entry name" value="PROKAR_LIPOPROTEIN"/>
    <property type="match status" value="1"/>
</dbReference>
<dbReference type="EMBL" id="WEHW01000041">
    <property type="protein sequence ID" value="KAB7650354.1"/>
    <property type="molecule type" value="Genomic_DNA"/>
</dbReference>